<name>A0AAD4U4P2_OVIAM</name>
<protein>
    <submittedName>
        <fullName evidence="2">Uncharacterized protein</fullName>
    </submittedName>
</protein>
<keyword evidence="3" id="KW-1185">Reference proteome</keyword>
<proteinExistence type="predicted"/>
<comment type="caution">
    <text evidence="2">The sequence shown here is derived from an EMBL/GenBank/DDBJ whole genome shotgun (WGS) entry which is preliminary data.</text>
</comment>
<dbReference type="AlphaFoldDB" id="A0AAD4U4P2"/>
<reference evidence="2" key="1">
    <citation type="submission" date="2022-03" db="EMBL/GenBank/DDBJ databases">
        <title>Genomic analyses of argali, domestic sheep and their hybrids provide insights into chromosomal evolution, heterosis and genetic basis of agronomic traits.</title>
        <authorList>
            <person name="Li M."/>
        </authorList>
    </citation>
    <scope>NUCLEOTIDE SEQUENCE</scope>
    <source>
        <strain evidence="2">CAU-MHL-2022a</strain>
        <tissue evidence="2">Skin</tissue>
    </source>
</reference>
<evidence type="ECO:0000313" key="2">
    <source>
        <dbReference type="EMBL" id="KAI4537110.1"/>
    </source>
</evidence>
<dbReference type="EMBL" id="JAKZEL010000015">
    <property type="protein sequence ID" value="KAI4537110.1"/>
    <property type="molecule type" value="Genomic_DNA"/>
</dbReference>
<accession>A0AAD4U4P2</accession>
<evidence type="ECO:0000313" key="3">
    <source>
        <dbReference type="Proteomes" id="UP001214576"/>
    </source>
</evidence>
<organism evidence="2 3">
    <name type="scientific">Ovis ammon polii</name>
    <dbReference type="NCBI Taxonomy" id="230172"/>
    <lineage>
        <taxon>Eukaryota</taxon>
        <taxon>Metazoa</taxon>
        <taxon>Chordata</taxon>
        <taxon>Craniata</taxon>
        <taxon>Vertebrata</taxon>
        <taxon>Euteleostomi</taxon>
        <taxon>Mammalia</taxon>
        <taxon>Eutheria</taxon>
        <taxon>Laurasiatheria</taxon>
        <taxon>Artiodactyla</taxon>
        <taxon>Ruminantia</taxon>
        <taxon>Pecora</taxon>
        <taxon>Bovidae</taxon>
        <taxon>Caprinae</taxon>
        <taxon>Ovis</taxon>
    </lineage>
</organism>
<gene>
    <name evidence="2" type="ORF">MG293_013313</name>
</gene>
<evidence type="ECO:0000256" key="1">
    <source>
        <dbReference type="SAM" id="MobiDB-lite"/>
    </source>
</evidence>
<sequence length="226" mass="24437">MQSASPETVYTDRNEPGPSVTDTTADKACYGGDHTGDCGERYPAFVARRAVLRCELAEVTEIEKGRGRWASPEDAPGPLRCSFRCPGLQTAAPTGSPRGTHADTQKGCCLGRESSFARSLQKTDFWVREDLCEFASRAFCLPSYLPGSSRLLTRAVPALSLALGSSPSRVCSLPAASAQPSILSYKASSVSRGQRPRLLPALGRTTEPHQGSRFCPRRCSFLFPEF</sequence>
<dbReference type="Proteomes" id="UP001214576">
    <property type="component" value="Unassembled WGS sequence"/>
</dbReference>
<feature type="region of interest" description="Disordered" evidence="1">
    <location>
        <begin position="1"/>
        <end position="26"/>
    </location>
</feature>